<feature type="transmembrane region" description="Helical" evidence="8">
    <location>
        <begin position="99"/>
        <end position="118"/>
    </location>
</feature>
<dbReference type="InterPro" id="IPR055518">
    <property type="entry name" value="DUF7092"/>
</dbReference>
<feature type="region of interest" description="Disordered" evidence="7">
    <location>
        <begin position="317"/>
        <end position="380"/>
    </location>
</feature>
<keyword evidence="8" id="KW-0472">Membrane</keyword>
<evidence type="ECO:0000256" key="6">
    <source>
        <dbReference type="RuleBase" id="RU003983"/>
    </source>
</evidence>
<comment type="similarity">
    <text evidence="6">Belongs to the peptidase M48 family.</text>
</comment>
<name>A0A3R8S3L4_9BURK</name>
<evidence type="ECO:0000313" key="11">
    <source>
        <dbReference type="EMBL" id="RRS05271.1"/>
    </source>
</evidence>
<keyword evidence="8" id="KW-1133">Transmembrane helix</keyword>
<dbReference type="GO" id="GO:0051603">
    <property type="term" value="P:proteolysis involved in protein catabolic process"/>
    <property type="evidence" value="ECO:0007669"/>
    <property type="project" value="TreeGrafter"/>
</dbReference>
<keyword evidence="8" id="KW-0812">Transmembrane</keyword>
<protein>
    <submittedName>
        <fullName evidence="11">M48 family metallopeptidase</fullName>
    </submittedName>
</protein>
<dbReference type="PANTHER" id="PTHR22726:SF1">
    <property type="entry name" value="METALLOENDOPEPTIDASE OMA1, MITOCHONDRIAL"/>
    <property type="match status" value="1"/>
</dbReference>
<dbReference type="EMBL" id="RSED01000004">
    <property type="protein sequence ID" value="RRS05271.1"/>
    <property type="molecule type" value="Genomic_DNA"/>
</dbReference>
<dbReference type="PANTHER" id="PTHR22726">
    <property type="entry name" value="METALLOENDOPEPTIDASE OMA1"/>
    <property type="match status" value="1"/>
</dbReference>
<keyword evidence="5 6" id="KW-0482">Metalloprotease</keyword>
<dbReference type="Proteomes" id="UP000269265">
    <property type="component" value="Unassembled WGS sequence"/>
</dbReference>
<feature type="compositionally biased region" description="Acidic residues" evidence="7">
    <location>
        <begin position="345"/>
        <end position="356"/>
    </location>
</feature>
<feature type="compositionally biased region" description="Basic and acidic residues" evidence="7">
    <location>
        <begin position="366"/>
        <end position="380"/>
    </location>
</feature>
<keyword evidence="12" id="KW-1185">Reference proteome</keyword>
<accession>A0A3R8S3L4</accession>
<dbReference type="InterPro" id="IPR051156">
    <property type="entry name" value="Mito/Outer_Membr_Metalloprot"/>
</dbReference>
<dbReference type="Pfam" id="PF23368">
    <property type="entry name" value="DUF7092"/>
    <property type="match status" value="1"/>
</dbReference>
<dbReference type="RefSeq" id="WP_125242489.1">
    <property type="nucleotide sequence ID" value="NZ_RSED01000004.1"/>
</dbReference>
<proteinExistence type="inferred from homology"/>
<keyword evidence="1 6" id="KW-0645">Protease</keyword>
<reference evidence="11 12" key="1">
    <citation type="submission" date="2018-12" db="EMBL/GenBank/DDBJ databases">
        <title>The whole draft genome of Aquabacterium sp. SJQ9.</title>
        <authorList>
            <person name="Sun L."/>
            <person name="Gao X."/>
            <person name="Chen W."/>
            <person name="Huang K."/>
        </authorList>
    </citation>
    <scope>NUCLEOTIDE SEQUENCE [LARGE SCALE GENOMIC DNA]</scope>
    <source>
        <strain evidence="11 12">SJQ9</strain>
    </source>
</reference>
<keyword evidence="2" id="KW-0479">Metal-binding</keyword>
<evidence type="ECO:0000259" key="9">
    <source>
        <dbReference type="Pfam" id="PF01435"/>
    </source>
</evidence>
<evidence type="ECO:0000256" key="8">
    <source>
        <dbReference type="SAM" id="Phobius"/>
    </source>
</evidence>
<feature type="domain" description="DUF7092" evidence="10">
    <location>
        <begin position="7"/>
        <end position="82"/>
    </location>
</feature>
<dbReference type="AlphaFoldDB" id="A0A3R8S3L4"/>
<evidence type="ECO:0000313" key="12">
    <source>
        <dbReference type="Proteomes" id="UP000269265"/>
    </source>
</evidence>
<dbReference type="GO" id="GO:0004222">
    <property type="term" value="F:metalloendopeptidase activity"/>
    <property type="evidence" value="ECO:0007669"/>
    <property type="project" value="InterPro"/>
</dbReference>
<dbReference type="GO" id="GO:0016020">
    <property type="term" value="C:membrane"/>
    <property type="evidence" value="ECO:0007669"/>
    <property type="project" value="TreeGrafter"/>
</dbReference>
<feature type="domain" description="Peptidase M48" evidence="9">
    <location>
        <begin position="176"/>
        <end position="375"/>
    </location>
</feature>
<evidence type="ECO:0000256" key="2">
    <source>
        <dbReference type="ARBA" id="ARBA00022723"/>
    </source>
</evidence>
<dbReference type="OrthoDB" id="9810445at2"/>
<evidence type="ECO:0000256" key="5">
    <source>
        <dbReference type="ARBA" id="ARBA00023049"/>
    </source>
</evidence>
<gene>
    <name evidence="11" type="ORF">EIP75_06870</name>
</gene>
<dbReference type="Gene3D" id="3.30.2010.10">
    <property type="entry name" value="Metalloproteases ('zincins'), catalytic domain"/>
    <property type="match status" value="1"/>
</dbReference>
<sequence length="380" mass="42220">MRDDTSLTADYFDGRHAQAIAAELRVEGGHLHLTGQGLDRQVPLRDVRWPERTRHGARIAQLPDGSALHARIPLEWDQWTRHHGIGEGWVVQVQQSWRLVGIAVVVLVALCIGAYLWGLPLASRTIIAATPRSVDHEIGQLAMRSVEDQWLHPSRLPKAEQERLRQMFLQAQARLQLAREPGAPVLPVQIHFRRARIGPNAFALPDGSIVFTDDLVKLLKGHDEVLLGVFAHELGHVQHRHSMRLLVQSGLLGAAASVAFGDFSQLLAATPALLGHMAYSRDFEREADDASIELLQVNGVRPSVMVTLFEELDAYRRKPARDEPDAREEPDANKAPQGEDHESGSQDDGEADEDDALGIAFSSHPADAERIARFRDADRR</sequence>
<dbReference type="InterPro" id="IPR001915">
    <property type="entry name" value="Peptidase_M48"/>
</dbReference>
<keyword evidence="3 6" id="KW-0378">Hydrolase</keyword>
<evidence type="ECO:0000259" key="10">
    <source>
        <dbReference type="Pfam" id="PF23368"/>
    </source>
</evidence>
<evidence type="ECO:0000256" key="4">
    <source>
        <dbReference type="ARBA" id="ARBA00022833"/>
    </source>
</evidence>
<comment type="cofactor">
    <cofactor evidence="6">
        <name>Zn(2+)</name>
        <dbReference type="ChEBI" id="CHEBI:29105"/>
    </cofactor>
    <text evidence="6">Binds 1 zinc ion per subunit.</text>
</comment>
<dbReference type="Pfam" id="PF01435">
    <property type="entry name" value="Peptidase_M48"/>
    <property type="match status" value="1"/>
</dbReference>
<keyword evidence="4 6" id="KW-0862">Zinc</keyword>
<comment type="caution">
    <text evidence="11">The sequence shown here is derived from an EMBL/GenBank/DDBJ whole genome shotgun (WGS) entry which is preliminary data.</text>
</comment>
<evidence type="ECO:0000256" key="1">
    <source>
        <dbReference type="ARBA" id="ARBA00022670"/>
    </source>
</evidence>
<evidence type="ECO:0000256" key="3">
    <source>
        <dbReference type="ARBA" id="ARBA00022801"/>
    </source>
</evidence>
<dbReference type="GO" id="GO:0046872">
    <property type="term" value="F:metal ion binding"/>
    <property type="evidence" value="ECO:0007669"/>
    <property type="project" value="UniProtKB-KW"/>
</dbReference>
<organism evidence="11 12">
    <name type="scientific">Aquabacterium soli</name>
    <dbReference type="NCBI Taxonomy" id="2493092"/>
    <lineage>
        <taxon>Bacteria</taxon>
        <taxon>Pseudomonadati</taxon>
        <taxon>Pseudomonadota</taxon>
        <taxon>Betaproteobacteria</taxon>
        <taxon>Burkholderiales</taxon>
        <taxon>Aquabacterium</taxon>
    </lineage>
</organism>
<evidence type="ECO:0000256" key="7">
    <source>
        <dbReference type="SAM" id="MobiDB-lite"/>
    </source>
</evidence>
<dbReference type="CDD" id="cd07332">
    <property type="entry name" value="M48C_Oma1_like"/>
    <property type="match status" value="1"/>
</dbReference>
<feature type="compositionally biased region" description="Basic and acidic residues" evidence="7">
    <location>
        <begin position="317"/>
        <end position="344"/>
    </location>
</feature>